<dbReference type="OrthoDB" id="9808814at2"/>
<dbReference type="InterPro" id="IPR036291">
    <property type="entry name" value="NAD(P)-bd_dom_sf"/>
</dbReference>
<comment type="caution">
    <text evidence="4">The sequence shown here is derived from an EMBL/GenBank/DDBJ whole genome shotgun (WGS) entry which is preliminary data.</text>
</comment>
<dbReference type="Gene3D" id="3.40.50.720">
    <property type="entry name" value="NAD(P)-binding Rossmann-like Domain"/>
    <property type="match status" value="1"/>
</dbReference>
<comment type="similarity">
    <text evidence="1 3">Belongs to the short-chain dehydrogenases/reductases (SDR) family.</text>
</comment>
<dbReference type="Proteomes" id="UP000216605">
    <property type="component" value="Unassembled WGS sequence"/>
</dbReference>
<keyword evidence="5" id="KW-1185">Reference proteome</keyword>
<organism evidence="4 5">
    <name type="scientific">Flavobacterium cyanobacteriorum</name>
    <dbReference type="NCBI Taxonomy" id="2022802"/>
    <lineage>
        <taxon>Bacteria</taxon>
        <taxon>Pseudomonadati</taxon>
        <taxon>Bacteroidota</taxon>
        <taxon>Flavobacteriia</taxon>
        <taxon>Flavobacteriales</taxon>
        <taxon>Flavobacteriaceae</taxon>
        <taxon>Flavobacterium</taxon>
    </lineage>
</organism>
<reference evidence="4 5" key="1">
    <citation type="submission" date="2017-07" db="EMBL/GenBank/DDBJ databases">
        <title>Flavobacterium cyanobacteriorum sp. nov., isolated from cyanobacterial aggregates in a eutrophic lake.</title>
        <authorList>
            <person name="Cai H."/>
        </authorList>
    </citation>
    <scope>NUCLEOTIDE SEQUENCE [LARGE SCALE GENOMIC DNA]</scope>
    <source>
        <strain evidence="4 5">TH021</strain>
    </source>
</reference>
<dbReference type="SUPFAM" id="SSF51735">
    <property type="entry name" value="NAD(P)-binding Rossmann-fold domains"/>
    <property type="match status" value="1"/>
</dbReference>
<dbReference type="PRINTS" id="PR00081">
    <property type="entry name" value="GDHRDH"/>
</dbReference>
<evidence type="ECO:0000313" key="5">
    <source>
        <dbReference type="Proteomes" id="UP000216605"/>
    </source>
</evidence>
<keyword evidence="2" id="KW-0560">Oxidoreductase</keyword>
<evidence type="ECO:0000256" key="2">
    <source>
        <dbReference type="ARBA" id="ARBA00023002"/>
    </source>
</evidence>
<dbReference type="PANTHER" id="PTHR44196:SF2">
    <property type="entry name" value="SHORT-CHAIN DEHYDROGENASE-RELATED"/>
    <property type="match status" value="1"/>
</dbReference>
<dbReference type="GO" id="GO:0016491">
    <property type="term" value="F:oxidoreductase activity"/>
    <property type="evidence" value="ECO:0007669"/>
    <property type="project" value="UniProtKB-KW"/>
</dbReference>
<proteinExistence type="inferred from homology"/>
<evidence type="ECO:0000256" key="1">
    <source>
        <dbReference type="ARBA" id="ARBA00006484"/>
    </source>
</evidence>
<dbReference type="EMBL" id="NOXV01000253">
    <property type="protein sequence ID" value="OYQ37554.1"/>
    <property type="molecule type" value="Genomic_DNA"/>
</dbReference>
<dbReference type="AlphaFoldDB" id="A0A255Z9H9"/>
<gene>
    <name evidence="4" type="ORF">CHU92_08140</name>
</gene>
<accession>A0A255Z9H9</accession>
<name>A0A255Z9H9_9FLAO</name>
<evidence type="ECO:0000256" key="3">
    <source>
        <dbReference type="RuleBase" id="RU000363"/>
    </source>
</evidence>
<dbReference type="PRINTS" id="PR00080">
    <property type="entry name" value="SDRFAMILY"/>
</dbReference>
<dbReference type="PIRSF" id="PIRSF000126">
    <property type="entry name" value="11-beta-HSD1"/>
    <property type="match status" value="1"/>
</dbReference>
<dbReference type="GO" id="GO:0016020">
    <property type="term" value="C:membrane"/>
    <property type="evidence" value="ECO:0007669"/>
    <property type="project" value="TreeGrafter"/>
</dbReference>
<dbReference type="Pfam" id="PF00106">
    <property type="entry name" value="adh_short"/>
    <property type="match status" value="1"/>
</dbReference>
<dbReference type="InterPro" id="IPR002347">
    <property type="entry name" value="SDR_fam"/>
</dbReference>
<sequence>MENKAYKGQIALITGGTSGIGLELARCFAKDGYNIILVARTQEDLETVAQELTAQYGVKAYGIAADLMRQGAAEKLYEEIKLEGLQIDVLVNDAGQGVWGKFTETDLQKELDIIQLNIVATVILTKLFLKDMVARNSGKVLQLASTSSKAPTPLLAVYAGTKAFVYNFTQGLINELKDTNVTMTALLPGPTETDFFNKAGAEHTVVYQEKDLADPADVAKDGYEALQKGESKIVSGMKNKLQITLGNILPDEALAENYRKQMNPSKKDK</sequence>
<protein>
    <submittedName>
        <fullName evidence="4">Oxidoreductase</fullName>
    </submittedName>
</protein>
<evidence type="ECO:0000313" key="4">
    <source>
        <dbReference type="EMBL" id="OYQ37554.1"/>
    </source>
</evidence>
<dbReference type="PANTHER" id="PTHR44196">
    <property type="entry name" value="DEHYDROGENASE/REDUCTASE SDR FAMILY MEMBER 7B"/>
    <property type="match status" value="1"/>
</dbReference>